<dbReference type="Gene3D" id="3.40.30.10">
    <property type="entry name" value="Glutaredoxin"/>
    <property type="match status" value="1"/>
</dbReference>
<name>A0A0C1UTE1_9CYAN</name>
<organism evidence="1">
    <name type="scientific">Lyngbya confervoides BDU141951</name>
    <dbReference type="NCBI Taxonomy" id="1574623"/>
    <lineage>
        <taxon>Bacteria</taxon>
        <taxon>Bacillati</taxon>
        <taxon>Cyanobacteriota</taxon>
        <taxon>Cyanophyceae</taxon>
        <taxon>Oscillatoriophycideae</taxon>
        <taxon>Oscillatoriales</taxon>
        <taxon>Microcoleaceae</taxon>
        <taxon>Lyngbya</taxon>
    </lineage>
</organism>
<dbReference type="CDD" id="cd02980">
    <property type="entry name" value="TRX_Fd_family"/>
    <property type="match status" value="1"/>
</dbReference>
<comment type="caution">
    <text evidence="1">The sequence shown here is derived from an EMBL/GenBank/DDBJ whole genome shotgun (WGS) entry which is preliminary data.</text>
</comment>
<reference evidence="1" key="3">
    <citation type="submission" date="2020-02" db="EMBL/GenBank/DDBJ databases">
        <authorList>
            <person name="Sarangi A.N."/>
            <person name="Ghosh S."/>
            <person name="Mukherjee M."/>
            <person name="Tripathy S."/>
        </authorList>
    </citation>
    <scope>NUCLEOTIDE SEQUENCE</scope>
    <source>
        <strain evidence="1">BDU141951</strain>
    </source>
</reference>
<accession>A0A0C1UTE1</accession>
<proteinExistence type="predicted"/>
<gene>
    <name evidence="1" type="ORF">QQ91_020840</name>
</gene>
<reference evidence="1" key="2">
    <citation type="journal article" date="2015" name="Genome Announc.">
        <title>Draft Genome Sequence of Filamentous Marine Cyanobacterium Lyngbya confervoides Strain BDU141951.</title>
        <authorList>
            <person name="Chandrababunaidu M.M."/>
            <person name="Sen D."/>
            <person name="Tripathy S."/>
        </authorList>
    </citation>
    <scope>NUCLEOTIDE SEQUENCE</scope>
    <source>
        <strain evidence="1">BDU141951</strain>
    </source>
</reference>
<protein>
    <submittedName>
        <fullName evidence="1">(2Fe-2S) ferredoxin domain-containing protein</fullName>
    </submittedName>
</protein>
<reference evidence="1" key="1">
    <citation type="submission" date="2014-11" db="EMBL/GenBank/DDBJ databases">
        <authorList>
            <person name="Malar M.C."/>
            <person name="Sen D."/>
            <person name="Tripathy S."/>
        </authorList>
    </citation>
    <scope>NUCLEOTIDE SEQUENCE</scope>
    <source>
        <strain evidence="1">BDU141951</strain>
    </source>
</reference>
<dbReference type="SUPFAM" id="SSF52833">
    <property type="entry name" value="Thioredoxin-like"/>
    <property type="match status" value="1"/>
</dbReference>
<dbReference type="EMBL" id="JTHE02000003">
    <property type="protein sequence ID" value="NEV69546.1"/>
    <property type="molecule type" value="Genomic_DNA"/>
</dbReference>
<evidence type="ECO:0000313" key="1">
    <source>
        <dbReference type="EMBL" id="NEV69546.1"/>
    </source>
</evidence>
<dbReference type="InterPro" id="IPR036249">
    <property type="entry name" value="Thioredoxin-like_sf"/>
</dbReference>
<sequence length="217" mass="23733">MKRTPDLDRVASAQLQRPQGVVLKGQFIDVLRSPKGKIKGVCLQTETATYSIKLPKYLRPVLVRELTPGDFVQVWAYCEAEQWRGINILPLSEPERIDLQENWQARQFVPTSSPNVDTAAVSEASAIAPTEPSASAPKPLCVQVCRKGKCFKQGGRQIMQSLETAIADDPNLQHVSVEGVGCLKACKKGPNIKLSHSKKVISGVTPDNALTIVTKYA</sequence>
<dbReference type="Pfam" id="PF01257">
    <property type="entry name" value="2Fe-2S_thioredx"/>
    <property type="match status" value="1"/>
</dbReference>
<dbReference type="AlphaFoldDB" id="A0A0C1UTE1"/>